<feature type="region of interest" description="Disordered" evidence="1">
    <location>
        <begin position="518"/>
        <end position="572"/>
    </location>
</feature>
<evidence type="ECO:0000256" key="1">
    <source>
        <dbReference type="SAM" id="MobiDB-lite"/>
    </source>
</evidence>
<dbReference type="RefSeq" id="WP_085237450.1">
    <property type="nucleotide sequence ID" value="NZ_CP020773.1"/>
</dbReference>
<evidence type="ECO:0008006" key="5">
    <source>
        <dbReference type="Google" id="ProtNLM"/>
    </source>
</evidence>
<feature type="region of interest" description="Disordered" evidence="1">
    <location>
        <begin position="624"/>
        <end position="654"/>
    </location>
</feature>
<protein>
    <recommendedName>
        <fullName evidence="5">YSIRK signal domain/LPXTG anchor domain surface protein</fullName>
    </recommendedName>
</protein>
<dbReference type="EMBL" id="CP020773">
    <property type="protein sequence ID" value="ARJ50976.1"/>
    <property type="molecule type" value="Genomic_DNA"/>
</dbReference>
<evidence type="ECO:0000313" key="3">
    <source>
        <dbReference type="EMBL" id="ARJ50976.1"/>
    </source>
</evidence>
<evidence type="ECO:0000313" key="4">
    <source>
        <dbReference type="Proteomes" id="UP000242864"/>
    </source>
</evidence>
<feature type="compositionally biased region" description="Basic and acidic residues" evidence="1">
    <location>
        <begin position="525"/>
        <end position="547"/>
    </location>
</feature>
<dbReference type="KEGG" id="slz:B5P37_06405"/>
<keyword evidence="2" id="KW-0812">Transmembrane</keyword>
<keyword evidence="2" id="KW-0472">Membrane</keyword>
<accession>A0AAC9RPB3</accession>
<feature type="compositionally biased region" description="Basic and acidic residues" evidence="1">
    <location>
        <begin position="624"/>
        <end position="637"/>
    </location>
</feature>
<keyword evidence="4" id="KW-1185">Reference proteome</keyword>
<organism evidence="3 4">
    <name type="scientific">Staphylococcus lutrae</name>
    <dbReference type="NCBI Taxonomy" id="155085"/>
    <lineage>
        <taxon>Bacteria</taxon>
        <taxon>Bacillati</taxon>
        <taxon>Bacillota</taxon>
        <taxon>Bacilli</taxon>
        <taxon>Bacillales</taxon>
        <taxon>Staphylococcaceae</taxon>
        <taxon>Staphylococcus</taxon>
    </lineage>
</organism>
<dbReference type="Proteomes" id="UP000242864">
    <property type="component" value="Chromosome"/>
</dbReference>
<feature type="compositionally biased region" description="Polar residues" evidence="1">
    <location>
        <begin position="551"/>
        <end position="565"/>
    </location>
</feature>
<feature type="compositionally biased region" description="Polar residues" evidence="1">
    <location>
        <begin position="643"/>
        <end position="654"/>
    </location>
</feature>
<sequence>MLKENYKLRKLKIGLVSIGMGAIFAVSNGTAEASEATSQETINDTVVAENEKQPTPEPSAQDSNAKSIQLDEVRPGATQISGYTQPNQSISVKIDNRDVVSLEDFEEVLSDDTGKFTYDLKGRKIVYNQKIDVEATEPLNLEDLEDDEEVQDDGLENDLTGMKEALSNIPQVKVPTTDGEVDAVDEMEQGDSEAVESKVDLEDEAVASTSYITPRYDKAYVTPKGRLLPLPQQHQVWIEPVLAGSGVIKGHTSVNGKVALAINQQHINLGDSPRALEQLTDQAWAQRYDGIWRYIDDKGFFEFELNRIFGKTYTLKQGDQVTLSFKSEDEDAMPGHVVFNVMTVPFEDVAKATTVYRLSDRLAVQHLEYPGKDLEIAPIFGDVTETALRAEQKLLKAGTKKIEGRTKYANAVVQMASNLGEYRSFPTLQVSETGRFIFDLKSADIQLLNGETLTFTVINPHNQQVLAETQMEIIPADEMPNGANVEMTDSVRPGHSKMTIPTLGTLQPRGIEKAVQPLEMNTVDKSVKSQQESDRMDGTETHADGEAHVAGQSSKLVQPDNQDQWESSVDEADLEDDELLSMWEEMGIPAPEMAIYGQRMPLLQLMRNEGRQSMPPFALRVNKEEKDKKVEKREAIKKEKRSVSTPPQLPNTGEQATLSMWPVLMIGLGAVLLLQRRRSR</sequence>
<gene>
    <name evidence="3" type="ORF">B5P37_06405</name>
</gene>
<keyword evidence="2" id="KW-1133">Transmembrane helix</keyword>
<evidence type="ECO:0000256" key="2">
    <source>
        <dbReference type="SAM" id="Phobius"/>
    </source>
</evidence>
<reference evidence="3 4" key="1">
    <citation type="submission" date="2017-04" db="EMBL/GenBank/DDBJ databases">
        <authorList>
            <person name="Veseli I.A."/>
            <person name="Tang C."/>
            <person name="Pombert J.-F."/>
        </authorList>
    </citation>
    <scope>NUCLEOTIDE SEQUENCE [LARGE SCALE GENOMIC DNA]</scope>
    <source>
        <strain evidence="3 4">ATCC 700373</strain>
    </source>
</reference>
<dbReference type="AlphaFoldDB" id="A0AAC9RPB3"/>
<feature type="transmembrane region" description="Helical" evidence="2">
    <location>
        <begin position="656"/>
        <end position="674"/>
    </location>
</feature>
<proteinExistence type="predicted"/>
<name>A0AAC9RPB3_9STAP</name>